<reference evidence="2" key="2">
    <citation type="submission" date="2021-04" db="EMBL/GenBank/DDBJ databases">
        <authorList>
            <person name="Zhang T."/>
            <person name="Zhang Y."/>
            <person name="Lu D."/>
            <person name="Zuo D."/>
            <person name="Du Z."/>
        </authorList>
    </citation>
    <scope>NUCLEOTIDE SEQUENCE</scope>
    <source>
        <strain evidence="2">JR1</strain>
    </source>
</reference>
<dbReference type="GO" id="GO:0051920">
    <property type="term" value="F:peroxiredoxin activity"/>
    <property type="evidence" value="ECO:0007669"/>
    <property type="project" value="InterPro"/>
</dbReference>
<dbReference type="InterPro" id="IPR029032">
    <property type="entry name" value="AhpD-like"/>
</dbReference>
<evidence type="ECO:0000313" key="2">
    <source>
        <dbReference type="EMBL" id="MBR8536419.1"/>
    </source>
</evidence>
<accession>A0A941F5P7</accession>
<dbReference type="Proteomes" id="UP000679220">
    <property type="component" value="Unassembled WGS sequence"/>
</dbReference>
<dbReference type="Gene3D" id="1.20.1290.10">
    <property type="entry name" value="AhpD-like"/>
    <property type="match status" value="1"/>
</dbReference>
<dbReference type="PANTHER" id="PTHR33930">
    <property type="entry name" value="ALKYL HYDROPEROXIDE REDUCTASE AHPD"/>
    <property type="match status" value="1"/>
</dbReference>
<sequence length="102" mass="11351">MNNNSLQTFVDEAPEVQKAYAEFIKSLIADKGLDNKTKQLIYIGMKMIADDERAVKMHVLMAKNTGATRDEVKTTVLLGLSVIGMKAVSKYLPLVLESFDEN</sequence>
<gene>
    <name evidence="2" type="ORF">KDU71_12675</name>
</gene>
<dbReference type="Pfam" id="PF02627">
    <property type="entry name" value="CMD"/>
    <property type="match status" value="1"/>
</dbReference>
<keyword evidence="3" id="KW-1185">Reference proteome</keyword>
<dbReference type="SUPFAM" id="SSF69118">
    <property type="entry name" value="AhpD-like"/>
    <property type="match status" value="1"/>
</dbReference>
<dbReference type="RefSeq" id="WP_212191451.1">
    <property type="nucleotide sequence ID" value="NZ_JAGTAR010000019.1"/>
</dbReference>
<feature type="domain" description="Carboxymuconolactone decarboxylase-like" evidence="1">
    <location>
        <begin position="14"/>
        <end position="91"/>
    </location>
</feature>
<dbReference type="PANTHER" id="PTHR33930:SF2">
    <property type="entry name" value="BLR3452 PROTEIN"/>
    <property type="match status" value="1"/>
</dbReference>
<organism evidence="2 3">
    <name type="scientific">Carboxylicivirga sediminis</name>
    <dbReference type="NCBI Taxonomy" id="2006564"/>
    <lineage>
        <taxon>Bacteria</taxon>
        <taxon>Pseudomonadati</taxon>
        <taxon>Bacteroidota</taxon>
        <taxon>Bacteroidia</taxon>
        <taxon>Marinilabiliales</taxon>
        <taxon>Marinilabiliaceae</taxon>
        <taxon>Carboxylicivirga</taxon>
    </lineage>
</organism>
<evidence type="ECO:0000259" key="1">
    <source>
        <dbReference type="Pfam" id="PF02627"/>
    </source>
</evidence>
<comment type="caution">
    <text evidence="2">The sequence shown here is derived from an EMBL/GenBank/DDBJ whole genome shotgun (WGS) entry which is preliminary data.</text>
</comment>
<dbReference type="AlphaFoldDB" id="A0A941F5P7"/>
<evidence type="ECO:0000313" key="3">
    <source>
        <dbReference type="Proteomes" id="UP000679220"/>
    </source>
</evidence>
<dbReference type="InterPro" id="IPR003779">
    <property type="entry name" value="CMD-like"/>
</dbReference>
<proteinExistence type="predicted"/>
<dbReference type="EMBL" id="JAGTAR010000019">
    <property type="protein sequence ID" value="MBR8536419.1"/>
    <property type="molecule type" value="Genomic_DNA"/>
</dbReference>
<name>A0A941F5P7_9BACT</name>
<protein>
    <submittedName>
        <fullName evidence="2">Carboxymuconolactone decarboxylase family protein</fullName>
    </submittedName>
</protein>
<reference evidence="2" key="1">
    <citation type="journal article" date="2018" name="Int. J. Syst. Evol. Microbiol.">
        <title>Carboxylicivirga sediminis sp. nov., isolated from coastal sediment.</title>
        <authorList>
            <person name="Wang F.Q."/>
            <person name="Ren L.H."/>
            <person name="Zou R.J."/>
            <person name="Sun Y.Z."/>
            <person name="Liu X.J."/>
            <person name="Jiang F."/>
            <person name="Liu L.J."/>
        </authorList>
    </citation>
    <scope>NUCLEOTIDE SEQUENCE</scope>
    <source>
        <strain evidence="2">JR1</strain>
    </source>
</reference>